<proteinExistence type="predicted"/>
<dbReference type="InterPro" id="IPR032466">
    <property type="entry name" value="Metal_Hydrolase"/>
</dbReference>
<gene>
    <name evidence="1" type="ORF">SAMN02745133_00412</name>
</gene>
<dbReference type="Pfam" id="PF01244">
    <property type="entry name" value="Peptidase_M19"/>
    <property type="match status" value="1"/>
</dbReference>
<dbReference type="SUPFAM" id="SSF51556">
    <property type="entry name" value="Metallo-dependent hydrolases"/>
    <property type="match status" value="1"/>
</dbReference>
<evidence type="ECO:0000313" key="1">
    <source>
        <dbReference type="EMBL" id="SHE41720.1"/>
    </source>
</evidence>
<dbReference type="Proteomes" id="UP000184148">
    <property type="component" value="Unassembled WGS sequence"/>
</dbReference>
<sequence length="313" mass="34428">MPVVDAHCDTLTVLSQQNRTLGVQSSRGHLDLPRLRKGGIDVQFFAIFVGPECNTNPVDYTNEIITLFKKEINMNRSLIEHVRCYGDIENTLQKKKTSAVLTIEGGEALNGKVEQLDVYYNLGVRGLTLTWNGRNELADGVGMGPEATGLTQLGRQVVQRMAALGMMIDVSHLAEPGFWDVIREVKTPVSATHSNCRQLCDHPRNLTDEQIKAIAESGGVIGVTYVPQFIDANKPSIDRLLDHIDHIYKIGGISCIGLGSDFDGIDFTTEGLHDASVAVPNIERALSKRGYKAGEIEKIIGNNWLRLFKEVCG</sequence>
<dbReference type="PANTHER" id="PTHR10443:SF12">
    <property type="entry name" value="DIPEPTIDASE"/>
    <property type="match status" value="1"/>
</dbReference>
<dbReference type="PANTHER" id="PTHR10443">
    <property type="entry name" value="MICROSOMAL DIPEPTIDASE"/>
    <property type="match status" value="1"/>
</dbReference>
<dbReference type="PROSITE" id="PS00869">
    <property type="entry name" value="RENAL_DIPEPTIDASE_1"/>
    <property type="match status" value="1"/>
</dbReference>
<evidence type="ECO:0000313" key="2">
    <source>
        <dbReference type="Proteomes" id="UP000184148"/>
    </source>
</evidence>
<dbReference type="PROSITE" id="PS51365">
    <property type="entry name" value="RENAL_DIPEPTIDASE_2"/>
    <property type="match status" value="1"/>
</dbReference>
<dbReference type="CDD" id="cd01301">
    <property type="entry name" value="rDP_like"/>
    <property type="match status" value="1"/>
</dbReference>
<dbReference type="RefSeq" id="WP_073234898.1">
    <property type="nucleotide sequence ID" value="NZ_FQUY01000001.1"/>
</dbReference>
<accession>A0A1M4TB93</accession>
<dbReference type="InterPro" id="IPR008257">
    <property type="entry name" value="Pept_M19"/>
</dbReference>
<dbReference type="OrthoDB" id="9804920at2"/>
<organism evidence="1 2">
    <name type="scientific">Desulforamulus putei DSM 12395</name>
    <dbReference type="NCBI Taxonomy" id="1121429"/>
    <lineage>
        <taxon>Bacteria</taxon>
        <taxon>Bacillati</taxon>
        <taxon>Bacillota</taxon>
        <taxon>Clostridia</taxon>
        <taxon>Eubacteriales</taxon>
        <taxon>Peptococcaceae</taxon>
        <taxon>Desulforamulus</taxon>
    </lineage>
</organism>
<keyword evidence="2" id="KW-1185">Reference proteome</keyword>
<dbReference type="GO" id="GO:0070573">
    <property type="term" value="F:metallodipeptidase activity"/>
    <property type="evidence" value="ECO:0007669"/>
    <property type="project" value="InterPro"/>
</dbReference>
<dbReference type="GO" id="GO:0006508">
    <property type="term" value="P:proteolysis"/>
    <property type="evidence" value="ECO:0007669"/>
    <property type="project" value="InterPro"/>
</dbReference>
<dbReference type="AlphaFoldDB" id="A0A1M4TB93"/>
<name>A0A1M4TB93_9FIRM</name>
<protein>
    <submittedName>
        <fullName evidence="1">Dipeptidase. Metallo peptidase. MEROPS family M19</fullName>
    </submittedName>
</protein>
<dbReference type="Gene3D" id="3.20.20.140">
    <property type="entry name" value="Metal-dependent hydrolases"/>
    <property type="match status" value="1"/>
</dbReference>
<dbReference type="InterPro" id="IPR000180">
    <property type="entry name" value="Dipep_AS"/>
</dbReference>
<dbReference type="EMBL" id="FQUY01000001">
    <property type="protein sequence ID" value="SHE41720.1"/>
    <property type="molecule type" value="Genomic_DNA"/>
</dbReference>
<dbReference type="STRING" id="1121429.SAMN02745133_00412"/>
<reference evidence="2" key="1">
    <citation type="submission" date="2016-11" db="EMBL/GenBank/DDBJ databases">
        <authorList>
            <person name="Varghese N."/>
            <person name="Submissions S."/>
        </authorList>
    </citation>
    <scope>NUCLEOTIDE SEQUENCE [LARGE SCALE GENOMIC DNA]</scope>
    <source>
        <strain evidence="2">DSM 12395</strain>
    </source>
</reference>